<evidence type="ECO:0000256" key="1">
    <source>
        <dbReference type="ARBA" id="ARBA00004304"/>
    </source>
</evidence>
<organism evidence="20 21">
    <name type="scientific">Canis lupus familiaris</name>
    <name type="common">Dog</name>
    <name type="synonym">Canis familiaris</name>
    <dbReference type="NCBI Taxonomy" id="9615"/>
    <lineage>
        <taxon>Eukaryota</taxon>
        <taxon>Metazoa</taxon>
        <taxon>Chordata</taxon>
        <taxon>Craniata</taxon>
        <taxon>Vertebrata</taxon>
        <taxon>Euteleostomi</taxon>
        <taxon>Mammalia</taxon>
        <taxon>Eutheria</taxon>
        <taxon>Laurasiatheria</taxon>
        <taxon>Carnivora</taxon>
        <taxon>Caniformia</taxon>
        <taxon>Canidae</taxon>
        <taxon>Canis</taxon>
    </lineage>
</organism>
<gene>
    <name evidence="20" type="primary">COQ8A</name>
</gene>
<comment type="subcellular location">
    <subcellularLocation>
        <location evidence="1">Mitochondrion membrane</location>
        <topology evidence="1">Single-pass membrane protein</topology>
    </subcellularLocation>
</comment>
<dbReference type="Pfam" id="PF03109">
    <property type="entry name" value="ABC1"/>
    <property type="match status" value="1"/>
</dbReference>
<evidence type="ECO:0000256" key="13">
    <source>
        <dbReference type="ARBA" id="ARBA00023128"/>
    </source>
</evidence>
<dbReference type="InterPro" id="IPR011009">
    <property type="entry name" value="Kinase-like_dom_sf"/>
</dbReference>
<keyword evidence="6" id="KW-0831">Ubiquinone biosynthesis</keyword>
<dbReference type="GO" id="GO:0016301">
    <property type="term" value="F:kinase activity"/>
    <property type="evidence" value="ECO:0007669"/>
    <property type="project" value="UniProtKB-KW"/>
</dbReference>
<evidence type="ECO:0000256" key="3">
    <source>
        <dbReference type="ARBA" id="ARBA00009670"/>
    </source>
</evidence>
<evidence type="ECO:0000256" key="15">
    <source>
        <dbReference type="ARBA" id="ARBA00031775"/>
    </source>
</evidence>
<dbReference type="OrthoDB" id="201153at2759"/>
<dbReference type="SUPFAM" id="SSF56112">
    <property type="entry name" value="Protein kinase-like (PK-like)"/>
    <property type="match status" value="1"/>
</dbReference>
<dbReference type="UniPathway" id="UPA00232"/>
<keyword evidence="8" id="KW-0547">Nucleotide-binding</keyword>
<comment type="function">
    <text evidence="18">Atypical kinase involved in the biosynthesis of coenzyme Q, also named ubiquinone, an essential lipid-soluble electron transporter for aerobic cellular respiration. Its substrate specificity is still unclear: may act as a protein kinase that mediates phosphorylation of COQ3. According to other reports, acts as a small molecule kinase, possibly a lipid kinase that phosphorylates a prenyl lipid in the ubiquinone biosynthesis pathway, as suggested by its ability to bind coenzyme Q lipid intermediates. However, the small molecule kinase activity was not confirmed by another publication. Shows an unusual selectivity for binding ADP over ATP.</text>
</comment>
<evidence type="ECO:0000256" key="11">
    <source>
        <dbReference type="ARBA" id="ARBA00022946"/>
    </source>
</evidence>
<keyword evidence="12" id="KW-1133">Transmembrane helix</keyword>
<dbReference type="PANTHER" id="PTHR43851">
    <property type="match status" value="1"/>
</dbReference>
<evidence type="ECO:0000256" key="10">
    <source>
        <dbReference type="ARBA" id="ARBA00022840"/>
    </source>
</evidence>
<dbReference type="Proteomes" id="UP000805418">
    <property type="component" value="Chromosome 7"/>
</dbReference>
<dbReference type="InterPro" id="IPR004147">
    <property type="entry name" value="ABC1_dom"/>
</dbReference>
<dbReference type="GeneTree" id="ENSGT00940000156810"/>
<evidence type="ECO:0000313" key="20">
    <source>
        <dbReference type="Ensembl" id="ENSCAFP00845010685.1"/>
    </source>
</evidence>
<evidence type="ECO:0000313" key="21">
    <source>
        <dbReference type="Proteomes" id="UP000805418"/>
    </source>
</evidence>
<sequence>MCVWVWACLRACEHVCVHVRVHVPVCVYLCACVYMHVCLYVRVCACACMCMCVCVHGWVPESGLGRAGCPGGPSTAPGRVSAPCWFLGSSGGRSPCVAPTFRTVPVFMRRGAPGGTPRPAGPPHPPRAAWPGQVGSDEVCGHPRGAGGCALTWLLPAGKKAVLDSSPFLSEANAERIVRTLCKVRGAALKLGQMLSIQDDAFINPHLAKIFERVRQSADFMPLKQMTKTLNNDLGPGWRDKLEYFEERPFAAASIGQVHLARMKGGREVAMKIQYPGVAQSINSDVNNLMAVLNMSNMLPEGLFPEHLIDVLRRELALECDYQREAACAKKFRELLKDHPFFYVPEIVDELCSPHVLTTELVSGFPLDQAEGLSQEIRNEICYNILVLCLRELFEFHFMQTDPNWSNFFYDPQQHKVALLDFGATREYDRSFTDLYIQIIRAAADRDREAVLRKSIEMKFLTGYEVKAMEDAHLDAILILGEAFASEEPFDFGTQSTTEKIHNLIPIMLKHRLVPPPEETYSLHRKMGGSFLICSKLKARFPCKSMFEEAYSNYCKQRAEQQ</sequence>
<dbReference type="PANTHER" id="PTHR43851:SF1">
    <property type="entry name" value="ATYPICAL KINASE COQ8A, MITOCHONDRIAL"/>
    <property type="match status" value="1"/>
</dbReference>
<reference evidence="20" key="1">
    <citation type="submission" date="2020-03" db="EMBL/GenBank/DDBJ databases">
        <title>Long-read based genome assembly of a Labrador retriever dog.</title>
        <authorList>
            <person name="Eory L."/>
            <person name="Zhang W."/>
            <person name="Schoenebeck J."/>
        </authorList>
    </citation>
    <scope>NUCLEOTIDE SEQUENCE [LARGE SCALE GENOMIC DNA]</scope>
    <source>
        <strain evidence="20">Labrador retriever</strain>
    </source>
</reference>
<dbReference type="GO" id="GO:0005524">
    <property type="term" value="F:ATP binding"/>
    <property type="evidence" value="ECO:0007669"/>
    <property type="project" value="UniProtKB-KW"/>
</dbReference>
<evidence type="ECO:0000256" key="4">
    <source>
        <dbReference type="ARBA" id="ARBA00018535"/>
    </source>
</evidence>
<keyword evidence="10" id="KW-0067">ATP-binding</keyword>
<accession>A0A8I3MXP1</accession>
<dbReference type="GO" id="GO:0031966">
    <property type="term" value="C:mitochondrial membrane"/>
    <property type="evidence" value="ECO:0007669"/>
    <property type="project" value="UniProtKB-SubCell"/>
</dbReference>
<keyword evidence="7" id="KW-0812">Transmembrane</keyword>
<evidence type="ECO:0000256" key="7">
    <source>
        <dbReference type="ARBA" id="ARBA00022692"/>
    </source>
</evidence>
<keyword evidence="11" id="KW-0809">Transit peptide</keyword>
<keyword evidence="13" id="KW-0496">Mitochondrion</keyword>
<comment type="similarity">
    <text evidence="3">Belongs to the protein kinase superfamily. ADCK protein kinase family.</text>
</comment>
<dbReference type="GO" id="GO:0006744">
    <property type="term" value="P:ubiquinone biosynthetic process"/>
    <property type="evidence" value="ECO:0007669"/>
    <property type="project" value="UniProtKB-UniPathway"/>
</dbReference>
<evidence type="ECO:0000256" key="18">
    <source>
        <dbReference type="ARBA" id="ARBA00058956"/>
    </source>
</evidence>
<evidence type="ECO:0000256" key="14">
    <source>
        <dbReference type="ARBA" id="ARBA00023136"/>
    </source>
</evidence>
<evidence type="ECO:0000256" key="9">
    <source>
        <dbReference type="ARBA" id="ARBA00022777"/>
    </source>
</evidence>
<protein>
    <recommendedName>
        <fullName evidence="4">Atypical kinase COQ8A, mitochondrial</fullName>
    </recommendedName>
    <alternativeName>
        <fullName evidence="16">Chaperone activity of bc1 complex-like</fullName>
    </alternativeName>
    <alternativeName>
        <fullName evidence="17">Coenzyme Q protein 8A</fullName>
    </alternativeName>
    <alternativeName>
        <fullName evidence="15">aarF domain-containing protein kinase 3</fullName>
    </alternativeName>
</protein>
<evidence type="ECO:0000259" key="19">
    <source>
        <dbReference type="Pfam" id="PF03109"/>
    </source>
</evidence>
<evidence type="ECO:0000256" key="6">
    <source>
        <dbReference type="ARBA" id="ARBA00022688"/>
    </source>
</evidence>
<dbReference type="AlphaFoldDB" id="A0A8I3MXP1"/>
<evidence type="ECO:0000256" key="8">
    <source>
        <dbReference type="ARBA" id="ARBA00022741"/>
    </source>
</evidence>
<dbReference type="InterPro" id="IPR051409">
    <property type="entry name" value="Atypical_kinase_ADCK"/>
</dbReference>
<evidence type="ECO:0000256" key="2">
    <source>
        <dbReference type="ARBA" id="ARBA00004749"/>
    </source>
</evidence>
<reference evidence="20" key="3">
    <citation type="submission" date="2025-09" db="UniProtKB">
        <authorList>
            <consortium name="Ensembl"/>
        </authorList>
    </citation>
    <scope>IDENTIFICATION</scope>
    <source>
        <strain evidence="20">Boxer</strain>
    </source>
</reference>
<keyword evidence="14" id="KW-0472">Membrane</keyword>
<keyword evidence="21" id="KW-1185">Reference proteome</keyword>
<reference evidence="20" key="2">
    <citation type="submission" date="2025-08" db="UniProtKB">
        <authorList>
            <consortium name="Ensembl"/>
        </authorList>
    </citation>
    <scope>IDENTIFICATION</scope>
    <source>
        <strain evidence="20">Boxer</strain>
    </source>
</reference>
<evidence type="ECO:0000256" key="12">
    <source>
        <dbReference type="ARBA" id="ARBA00022989"/>
    </source>
</evidence>
<proteinExistence type="inferred from homology"/>
<comment type="pathway">
    <text evidence="2">Cofactor biosynthesis; ubiquinone biosynthesis.</text>
</comment>
<evidence type="ECO:0000256" key="5">
    <source>
        <dbReference type="ARBA" id="ARBA00022679"/>
    </source>
</evidence>
<feature type="domain" description="ABC1 atypical kinase-like" evidence="19">
    <location>
        <begin position="214"/>
        <end position="453"/>
    </location>
</feature>
<dbReference type="InterPro" id="IPR034646">
    <property type="entry name" value="ADCK3_dom"/>
</dbReference>
<evidence type="ECO:0000256" key="17">
    <source>
        <dbReference type="ARBA" id="ARBA00033204"/>
    </source>
</evidence>
<name>A0A8I3MXP1_CANLF</name>
<keyword evidence="5" id="KW-0808">Transferase</keyword>
<dbReference type="Ensembl" id="ENSCAFT00845013765.1">
    <property type="protein sequence ID" value="ENSCAFP00845010685.1"/>
    <property type="gene ID" value="ENSCAFG00845007817.1"/>
</dbReference>
<dbReference type="CDD" id="cd13970">
    <property type="entry name" value="ABC1_ADCK3"/>
    <property type="match status" value="1"/>
</dbReference>
<evidence type="ECO:0000256" key="16">
    <source>
        <dbReference type="ARBA" id="ARBA00032726"/>
    </source>
</evidence>
<keyword evidence="9" id="KW-0418">Kinase</keyword>